<dbReference type="GO" id="GO:0004622">
    <property type="term" value="F:phosphatidylcholine lysophospholipase activity"/>
    <property type="evidence" value="ECO:0007669"/>
    <property type="project" value="TreeGrafter"/>
</dbReference>
<proteinExistence type="predicted"/>
<dbReference type="InterPro" id="IPR051532">
    <property type="entry name" value="Ester_Hydrolysis_Enzymes"/>
</dbReference>
<keyword evidence="1" id="KW-0732">Signal</keyword>
<gene>
    <name evidence="3" type="ORF">GCM10010136_22930</name>
</gene>
<sequence>MSFNSFTKALSVAFLFLLAALVAANAQDQIKIAAFGDSLMAGYNLGAGEGFADQLQNELQMKGHSVTVINAAVSGDTTSGGLARLDWSIPVNVDLVILGLGANDMLRGIAPEETEKNLQAIIDKFKSRKQHLLLIGMVAAPNLGENFSARFNPIYPQLAKKNDLPLYPFFLDGVIPNAELLLEDRMHPNQRGVAVMVRGILPMVEAELKKIDPN</sequence>
<dbReference type="InterPro" id="IPR013830">
    <property type="entry name" value="SGNH_hydro"/>
</dbReference>
<evidence type="ECO:0000313" key="4">
    <source>
        <dbReference type="Proteomes" id="UP000641137"/>
    </source>
</evidence>
<feature type="chain" id="PRO_5035178444" evidence="1">
    <location>
        <begin position="27"/>
        <end position="214"/>
    </location>
</feature>
<dbReference type="InterPro" id="IPR036514">
    <property type="entry name" value="SGNH_hydro_sf"/>
</dbReference>
<dbReference type="CDD" id="cd01822">
    <property type="entry name" value="Lysophospholipase_L1_like"/>
    <property type="match status" value="1"/>
</dbReference>
<feature type="domain" description="SGNH hydrolase-type esterase" evidence="2">
    <location>
        <begin position="34"/>
        <end position="193"/>
    </location>
</feature>
<dbReference type="SUPFAM" id="SSF52266">
    <property type="entry name" value="SGNH hydrolase"/>
    <property type="match status" value="1"/>
</dbReference>
<dbReference type="PANTHER" id="PTHR30383">
    <property type="entry name" value="THIOESTERASE 1/PROTEASE 1/LYSOPHOSPHOLIPASE L1"/>
    <property type="match status" value="1"/>
</dbReference>
<dbReference type="Pfam" id="PF13472">
    <property type="entry name" value="Lipase_GDSL_2"/>
    <property type="match status" value="1"/>
</dbReference>
<dbReference type="EMBL" id="BMZO01000007">
    <property type="protein sequence ID" value="GHC74096.1"/>
    <property type="molecule type" value="Genomic_DNA"/>
</dbReference>
<reference evidence="3" key="1">
    <citation type="journal article" date="2014" name="Int. J. Syst. Evol. Microbiol.">
        <title>Complete genome sequence of Corynebacterium casei LMG S-19264T (=DSM 44701T), isolated from a smear-ripened cheese.</title>
        <authorList>
            <consortium name="US DOE Joint Genome Institute (JGI-PGF)"/>
            <person name="Walter F."/>
            <person name="Albersmeier A."/>
            <person name="Kalinowski J."/>
            <person name="Ruckert C."/>
        </authorList>
    </citation>
    <scope>NUCLEOTIDE SEQUENCE</scope>
    <source>
        <strain evidence="3">KCTC 42097</strain>
    </source>
</reference>
<reference evidence="3" key="2">
    <citation type="submission" date="2020-09" db="EMBL/GenBank/DDBJ databases">
        <authorList>
            <person name="Sun Q."/>
            <person name="Kim S."/>
        </authorList>
    </citation>
    <scope>NUCLEOTIDE SEQUENCE</scope>
    <source>
        <strain evidence="3">KCTC 42097</strain>
    </source>
</reference>
<dbReference type="RefSeq" id="WP_189490219.1">
    <property type="nucleotide sequence ID" value="NZ_BMZO01000007.1"/>
</dbReference>
<accession>A0A8J3DT53</accession>
<evidence type="ECO:0000256" key="1">
    <source>
        <dbReference type="SAM" id="SignalP"/>
    </source>
</evidence>
<evidence type="ECO:0000259" key="2">
    <source>
        <dbReference type="Pfam" id="PF13472"/>
    </source>
</evidence>
<protein>
    <submittedName>
        <fullName evidence="3">Arylesterase</fullName>
    </submittedName>
</protein>
<dbReference type="AlphaFoldDB" id="A0A8J3DT53"/>
<organism evidence="3 4">
    <name type="scientific">Limoniibacter endophyticus</name>
    <dbReference type="NCBI Taxonomy" id="1565040"/>
    <lineage>
        <taxon>Bacteria</taxon>
        <taxon>Pseudomonadati</taxon>
        <taxon>Pseudomonadota</taxon>
        <taxon>Alphaproteobacteria</taxon>
        <taxon>Hyphomicrobiales</taxon>
        <taxon>Bartonellaceae</taxon>
        <taxon>Limoniibacter</taxon>
    </lineage>
</organism>
<name>A0A8J3DT53_9HYPH</name>
<keyword evidence="4" id="KW-1185">Reference proteome</keyword>
<dbReference type="PANTHER" id="PTHR30383:SF24">
    <property type="entry name" value="THIOESTERASE 1_PROTEASE 1_LYSOPHOSPHOLIPASE L1"/>
    <property type="match status" value="1"/>
</dbReference>
<evidence type="ECO:0000313" key="3">
    <source>
        <dbReference type="EMBL" id="GHC74096.1"/>
    </source>
</evidence>
<dbReference type="Gene3D" id="3.40.50.1110">
    <property type="entry name" value="SGNH hydrolase"/>
    <property type="match status" value="1"/>
</dbReference>
<feature type="signal peptide" evidence="1">
    <location>
        <begin position="1"/>
        <end position="26"/>
    </location>
</feature>
<comment type="caution">
    <text evidence="3">The sequence shown here is derived from an EMBL/GenBank/DDBJ whole genome shotgun (WGS) entry which is preliminary data.</text>
</comment>
<dbReference type="Proteomes" id="UP000641137">
    <property type="component" value="Unassembled WGS sequence"/>
</dbReference>